<dbReference type="InterPro" id="IPR001537">
    <property type="entry name" value="SpoU_MeTrfase"/>
</dbReference>
<dbReference type="Pfam" id="PF00588">
    <property type="entry name" value="SpoU_methylase"/>
    <property type="match status" value="1"/>
</dbReference>
<proteinExistence type="predicted"/>
<dbReference type="GO" id="GO:0006396">
    <property type="term" value="P:RNA processing"/>
    <property type="evidence" value="ECO:0007669"/>
    <property type="project" value="InterPro"/>
</dbReference>
<dbReference type="OrthoDB" id="3190829at2"/>
<evidence type="ECO:0000313" key="4">
    <source>
        <dbReference type="EMBL" id="OQM74487.1"/>
    </source>
</evidence>
<dbReference type="STRING" id="1873176.BFN67_21710"/>
<dbReference type="Proteomes" id="UP000191905">
    <property type="component" value="Unassembled WGS sequence"/>
</dbReference>
<dbReference type="CDD" id="cd18095">
    <property type="entry name" value="SpoU-like_rRNA-MTase"/>
    <property type="match status" value="1"/>
</dbReference>
<dbReference type="PANTHER" id="PTHR43191:SF12">
    <property type="entry name" value="RRNA METHYLASE"/>
    <property type="match status" value="1"/>
</dbReference>
<dbReference type="EMBL" id="MDET01000029">
    <property type="protein sequence ID" value="OQM74487.1"/>
    <property type="molecule type" value="Genomic_DNA"/>
</dbReference>
<dbReference type="SUPFAM" id="SSF55315">
    <property type="entry name" value="L30e-like"/>
    <property type="match status" value="1"/>
</dbReference>
<accession>A0A1V8RMS5</accession>
<feature type="domain" description="tRNA/rRNA methyltransferase SpoU type" evidence="3">
    <location>
        <begin position="121"/>
        <end position="260"/>
    </location>
</feature>
<dbReference type="Gene3D" id="3.40.1280.10">
    <property type="match status" value="1"/>
</dbReference>
<gene>
    <name evidence="4" type="ORF">BFN67_21710</name>
</gene>
<dbReference type="InterPro" id="IPR029026">
    <property type="entry name" value="tRNA_m1G_MTases_N"/>
</dbReference>
<evidence type="ECO:0000256" key="1">
    <source>
        <dbReference type="ARBA" id="ARBA00022603"/>
    </source>
</evidence>
<dbReference type="InterPro" id="IPR051259">
    <property type="entry name" value="rRNA_Methyltransferase"/>
</dbReference>
<keyword evidence="2 4" id="KW-0808">Transferase</keyword>
<dbReference type="GO" id="GO:0003723">
    <property type="term" value="F:RNA binding"/>
    <property type="evidence" value="ECO:0007669"/>
    <property type="project" value="InterPro"/>
</dbReference>
<organism evidence="4 5">
    <name type="scientific">Manganibacter manganicus</name>
    <dbReference type="NCBI Taxonomy" id="1873176"/>
    <lineage>
        <taxon>Bacteria</taxon>
        <taxon>Pseudomonadati</taxon>
        <taxon>Pseudomonadota</taxon>
        <taxon>Alphaproteobacteria</taxon>
        <taxon>Hyphomicrobiales</taxon>
        <taxon>Phyllobacteriaceae</taxon>
        <taxon>Manganibacter</taxon>
    </lineage>
</organism>
<evidence type="ECO:0000259" key="3">
    <source>
        <dbReference type="Pfam" id="PF00588"/>
    </source>
</evidence>
<evidence type="ECO:0000256" key="2">
    <source>
        <dbReference type="ARBA" id="ARBA00022679"/>
    </source>
</evidence>
<keyword evidence="1 4" id="KW-0489">Methyltransferase</keyword>
<dbReference type="AlphaFoldDB" id="A0A1V8RMS5"/>
<dbReference type="GO" id="GO:0032259">
    <property type="term" value="P:methylation"/>
    <property type="evidence" value="ECO:0007669"/>
    <property type="project" value="UniProtKB-KW"/>
</dbReference>
<keyword evidence="5" id="KW-1185">Reference proteome</keyword>
<name>A0A1V8RMS5_9HYPH</name>
<dbReference type="SUPFAM" id="SSF75217">
    <property type="entry name" value="alpha/beta knot"/>
    <property type="match status" value="1"/>
</dbReference>
<comment type="caution">
    <text evidence="4">The sequence shown here is derived from an EMBL/GenBank/DDBJ whole genome shotgun (WGS) entry which is preliminary data.</text>
</comment>
<dbReference type="RefSeq" id="WP_080920709.1">
    <property type="nucleotide sequence ID" value="NZ_MDET01000029.1"/>
</dbReference>
<reference evidence="4 5" key="1">
    <citation type="journal article" date="2016" name="Int. J. Syst. Evol. Microbiol.">
        <title>Pseudaminobacter manganicus sp. nov., isolated from sludge of a manganese mine.</title>
        <authorList>
            <person name="Li J."/>
            <person name="Huang J."/>
            <person name="Liao S."/>
            <person name="Wang G."/>
        </authorList>
    </citation>
    <scope>NUCLEOTIDE SEQUENCE [LARGE SCALE GENOMIC DNA]</scope>
    <source>
        <strain evidence="4 5">JH-7</strain>
    </source>
</reference>
<dbReference type="InterPro" id="IPR029028">
    <property type="entry name" value="Alpha/beta_knot_MTases"/>
</dbReference>
<dbReference type="GO" id="GO:0008173">
    <property type="term" value="F:RNA methyltransferase activity"/>
    <property type="evidence" value="ECO:0007669"/>
    <property type="project" value="InterPro"/>
</dbReference>
<dbReference type="InterPro" id="IPR029064">
    <property type="entry name" value="Ribosomal_eL30-like_sf"/>
</dbReference>
<dbReference type="PANTHER" id="PTHR43191">
    <property type="entry name" value="RRNA METHYLTRANSFERASE 3"/>
    <property type="match status" value="1"/>
</dbReference>
<protein>
    <submittedName>
        <fullName evidence="4">RNA methyltransferase</fullName>
    </submittedName>
</protein>
<sequence length="267" mass="29107">MDIIRIDDPGDSRIAAYRDIRERDLVGRQGRFIAEGKVVLDVLLDSIRFRSESILLLENRLPGLSRILSKASPGLPVYVASGPVINGITGFHMHRGILAIGRRAEETTADRLLRSLPERALVVVLVGIANHDNVGAIFRNAAAFQANAVLLDRTCCDPLYRKAIRVSVGAALKVPFATFDTETTLATNLDSHGFSRLAFSPRGTEDLRHIRRTDRLALYFGSEGEGLPTELLATMKTARIPIAGDFDSLNVAATSAIALHHFTVGDL</sequence>
<evidence type="ECO:0000313" key="5">
    <source>
        <dbReference type="Proteomes" id="UP000191905"/>
    </source>
</evidence>